<evidence type="ECO:0000313" key="2">
    <source>
        <dbReference type="EMBL" id="STD82114.1"/>
    </source>
</evidence>
<sequence length="247" mass="27657">MTEQLRDALEYAVELREGQKVVYEQDQKVFYDTTKARLTELDPIKRAETLTVNSLSGLVGYLKSNIRTLESDTKLLVHVESPTKVVVYSSLDTDRKRESVIQTNALLDVFPYGRFMNSEDFIINVQSLIQRDLDAEAILACASSIRIEGGGDLVDNGISQTVTVKEGAATLIKAEVPSPAELRPYRTFLEVEQPSSPFVFRIDKIGNCALFEADGGIWKHTAMENIHEFLNSELDELLKEEVVTIIA</sequence>
<dbReference type="RefSeq" id="WP_060814698.1">
    <property type="nucleotide sequence ID" value="NZ_JARPZN010000026.1"/>
</dbReference>
<organism evidence="2 3">
    <name type="scientific">Enterococcus gallinarum</name>
    <dbReference type="NCBI Taxonomy" id="1353"/>
    <lineage>
        <taxon>Bacteria</taxon>
        <taxon>Bacillati</taxon>
        <taxon>Bacillota</taxon>
        <taxon>Bacilli</taxon>
        <taxon>Lactobacillales</taxon>
        <taxon>Enterococcaceae</taxon>
        <taxon>Enterococcus</taxon>
    </lineage>
</organism>
<name>A0A376GYX3_ENTGA</name>
<dbReference type="AlphaFoldDB" id="A0A376GYX3"/>
<proteinExistence type="predicted"/>
<reference evidence="2 3" key="1">
    <citation type="submission" date="2018-06" db="EMBL/GenBank/DDBJ databases">
        <authorList>
            <consortium name="Pathogen Informatics"/>
            <person name="Doyle S."/>
        </authorList>
    </citation>
    <scope>NUCLEOTIDE SEQUENCE [LARGE SCALE GENOMIC DNA]</scope>
    <source>
        <strain evidence="2 3">NCTC12360</strain>
    </source>
</reference>
<accession>A0A376GYX3</accession>
<gene>
    <name evidence="2" type="ORF">NCTC12360_00533</name>
    <name evidence="1" type="ORF">P7E30_17680</name>
</gene>
<dbReference type="Proteomes" id="UP000254807">
    <property type="component" value="Unassembled WGS sequence"/>
</dbReference>
<dbReference type="Proteomes" id="UP001183682">
    <property type="component" value="Unassembled WGS sequence"/>
</dbReference>
<protein>
    <submittedName>
        <fullName evidence="2">Phage protein</fullName>
    </submittedName>
</protein>
<dbReference type="EMBL" id="JARPZN010000026">
    <property type="protein sequence ID" value="MDT2692000.1"/>
    <property type="molecule type" value="Genomic_DNA"/>
</dbReference>
<reference evidence="1" key="2">
    <citation type="submission" date="2023-03" db="EMBL/GenBank/DDBJ databases">
        <authorList>
            <person name="Shen W."/>
            <person name="Cai J."/>
        </authorList>
    </citation>
    <scope>NUCLEOTIDE SEQUENCE</scope>
    <source>
        <strain evidence="1">K69-2</strain>
    </source>
</reference>
<evidence type="ECO:0000313" key="3">
    <source>
        <dbReference type="Proteomes" id="UP000254807"/>
    </source>
</evidence>
<keyword evidence="3" id="KW-1185">Reference proteome</keyword>
<dbReference type="EMBL" id="UFYW01000001">
    <property type="protein sequence ID" value="STD82114.1"/>
    <property type="molecule type" value="Genomic_DNA"/>
</dbReference>
<dbReference type="OrthoDB" id="5432268at2"/>
<evidence type="ECO:0000313" key="1">
    <source>
        <dbReference type="EMBL" id="MDT2692000.1"/>
    </source>
</evidence>